<dbReference type="PRINTS" id="PR00081">
    <property type="entry name" value="GDHRDH"/>
</dbReference>
<evidence type="ECO:0000256" key="1">
    <source>
        <dbReference type="ARBA" id="ARBA00006484"/>
    </source>
</evidence>
<dbReference type="GO" id="GO:0016491">
    <property type="term" value="F:oxidoreductase activity"/>
    <property type="evidence" value="ECO:0007669"/>
    <property type="project" value="UniProtKB-KW"/>
</dbReference>
<protein>
    <submittedName>
        <fullName evidence="3">Uncharacterized protein</fullName>
    </submittedName>
</protein>
<name>A0AAE0DMV3_9ROSI</name>
<dbReference type="PANTHER" id="PTHR43180">
    <property type="entry name" value="3-OXOACYL-(ACYL-CARRIER-PROTEIN) REDUCTASE (AFU_ORTHOLOGUE AFUA_6G11210)"/>
    <property type="match status" value="1"/>
</dbReference>
<evidence type="ECO:0000313" key="3">
    <source>
        <dbReference type="EMBL" id="KAK3175415.1"/>
    </source>
</evidence>
<dbReference type="PANTHER" id="PTHR43180:SF31">
    <property type="entry name" value="CHAIN DEHYDROGENASE_REDUCTASE, PUTATIVE (AFU_ORTHOLOGUE AFUA_2G16570)-RELATED"/>
    <property type="match status" value="1"/>
</dbReference>
<comment type="similarity">
    <text evidence="1">Belongs to the short-chain dehydrogenases/reductases (SDR) family.</text>
</comment>
<evidence type="ECO:0000256" key="2">
    <source>
        <dbReference type="ARBA" id="ARBA00023002"/>
    </source>
</evidence>
<dbReference type="AlphaFoldDB" id="A0AAE0DMV3"/>
<keyword evidence="4" id="KW-1185">Reference proteome</keyword>
<sequence>MTEYFLPSNEQLRDWGSSKVAIVTGGAQGIGFAIVQLLADAGAKVVIADVDENIGIEATKRCGRGSTFIKCDVTSWDDQVHLFEETMSAHGRIDLVVCNAAINPELTDTPDSGLKSSPNGDPATGPKYLHPFLKKILDVNFTWRSLWHRPSSTTYAQDWRRSNNRHRIDGVIHGRCKSSGLQCSQACRVGPSYELSRPGKKVQKERCCHFPCCTLVDRNQNDEAI</sequence>
<dbReference type="EMBL" id="JANJYJ010000487">
    <property type="protein sequence ID" value="KAK3175415.1"/>
    <property type="molecule type" value="Genomic_DNA"/>
</dbReference>
<dbReference type="SUPFAM" id="SSF51735">
    <property type="entry name" value="NAD(P)-binding Rossmann-fold domains"/>
    <property type="match status" value="1"/>
</dbReference>
<dbReference type="Proteomes" id="UP001281410">
    <property type="component" value="Unassembled WGS sequence"/>
</dbReference>
<gene>
    <name evidence="3" type="ORF">Dsin_032970</name>
</gene>
<accession>A0AAE0DMV3</accession>
<reference evidence="3" key="1">
    <citation type="journal article" date="2023" name="Plant J.">
        <title>Genome sequences and population genomics provide insights into the demographic history, inbreeding, and mutation load of two 'living fossil' tree species of Dipteronia.</title>
        <authorList>
            <person name="Feng Y."/>
            <person name="Comes H.P."/>
            <person name="Chen J."/>
            <person name="Zhu S."/>
            <person name="Lu R."/>
            <person name="Zhang X."/>
            <person name="Li P."/>
            <person name="Qiu J."/>
            <person name="Olsen K.M."/>
            <person name="Qiu Y."/>
        </authorList>
    </citation>
    <scope>NUCLEOTIDE SEQUENCE</scope>
    <source>
        <strain evidence="3">NBL</strain>
    </source>
</reference>
<dbReference type="Pfam" id="PF00106">
    <property type="entry name" value="adh_short"/>
    <property type="match status" value="1"/>
</dbReference>
<proteinExistence type="inferred from homology"/>
<organism evidence="3 4">
    <name type="scientific">Dipteronia sinensis</name>
    <dbReference type="NCBI Taxonomy" id="43782"/>
    <lineage>
        <taxon>Eukaryota</taxon>
        <taxon>Viridiplantae</taxon>
        <taxon>Streptophyta</taxon>
        <taxon>Embryophyta</taxon>
        <taxon>Tracheophyta</taxon>
        <taxon>Spermatophyta</taxon>
        <taxon>Magnoliopsida</taxon>
        <taxon>eudicotyledons</taxon>
        <taxon>Gunneridae</taxon>
        <taxon>Pentapetalae</taxon>
        <taxon>rosids</taxon>
        <taxon>malvids</taxon>
        <taxon>Sapindales</taxon>
        <taxon>Sapindaceae</taxon>
        <taxon>Hippocastanoideae</taxon>
        <taxon>Acereae</taxon>
        <taxon>Dipteronia</taxon>
    </lineage>
</organism>
<dbReference type="InterPro" id="IPR002347">
    <property type="entry name" value="SDR_fam"/>
</dbReference>
<keyword evidence="2" id="KW-0560">Oxidoreductase</keyword>
<dbReference type="InterPro" id="IPR036291">
    <property type="entry name" value="NAD(P)-bd_dom_sf"/>
</dbReference>
<dbReference type="Gene3D" id="3.40.50.720">
    <property type="entry name" value="NAD(P)-binding Rossmann-like Domain"/>
    <property type="match status" value="1"/>
</dbReference>
<comment type="caution">
    <text evidence="3">The sequence shown here is derived from an EMBL/GenBank/DDBJ whole genome shotgun (WGS) entry which is preliminary data.</text>
</comment>
<evidence type="ECO:0000313" key="4">
    <source>
        <dbReference type="Proteomes" id="UP001281410"/>
    </source>
</evidence>